<dbReference type="GO" id="GO:0033897">
    <property type="term" value="F:ribonuclease T2 activity"/>
    <property type="evidence" value="ECO:0007669"/>
    <property type="project" value="InterPro"/>
</dbReference>
<sequence>MWKESSGSHSCSLPKHDEWTIHGIWPTQFNHIGPQFCNRSLHFNTSALAPIENELKEKWIDIQKGSKPYSFWRHEWDKHGTCAVTIKDLNSVFKYFHTGLKLLDTYNMIDVLAKANILPGEKYTIDDLLHAVEKILGKRAQVMCTENEETGESYVFEIRICFDKTLQLVDCDGVYDFPTNCNKSKLITYPGHVPHNYQVIQI</sequence>
<evidence type="ECO:0000256" key="2">
    <source>
        <dbReference type="ARBA" id="ARBA00023157"/>
    </source>
</evidence>
<gene>
    <name evidence="5" type="ORF">EAI_00796</name>
</gene>
<dbReference type="PANTHER" id="PTHR11240">
    <property type="entry name" value="RIBONUCLEASE T2"/>
    <property type="match status" value="1"/>
</dbReference>
<dbReference type="CDD" id="cd01061">
    <property type="entry name" value="RNase_T2_euk"/>
    <property type="match status" value="1"/>
</dbReference>
<dbReference type="InterPro" id="IPR033130">
    <property type="entry name" value="RNase_T2_His_AS_2"/>
</dbReference>
<dbReference type="InterPro" id="IPR033697">
    <property type="entry name" value="Ribonuclease_T2_eukaryotic"/>
</dbReference>
<dbReference type="InterPro" id="IPR036430">
    <property type="entry name" value="RNase_T2-like_sf"/>
</dbReference>
<dbReference type="OrthoDB" id="435754at2759"/>
<dbReference type="STRING" id="610380.E2C0H6"/>
<feature type="active site" evidence="3">
    <location>
        <position position="75"/>
    </location>
</feature>
<evidence type="ECO:0000313" key="6">
    <source>
        <dbReference type="Proteomes" id="UP000008237"/>
    </source>
</evidence>
<comment type="similarity">
    <text evidence="1 4">Belongs to the RNase T2 family.</text>
</comment>
<keyword evidence="2" id="KW-1015">Disulfide bond</keyword>
<reference evidence="5 6" key="1">
    <citation type="journal article" date="2010" name="Science">
        <title>Genomic comparison of the ants Camponotus floridanus and Harpegnathos saltator.</title>
        <authorList>
            <person name="Bonasio R."/>
            <person name="Zhang G."/>
            <person name="Ye C."/>
            <person name="Mutti N.S."/>
            <person name="Fang X."/>
            <person name="Qin N."/>
            <person name="Donahue G."/>
            <person name="Yang P."/>
            <person name="Li Q."/>
            <person name="Li C."/>
            <person name="Zhang P."/>
            <person name="Huang Z."/>
            <person name="Berger S.L."/>
            <person name="Reinberg D."/>
            <person name="Wang J."/>
            <person name="Liebig J."/>
        </authorList>
    </citation>
    <scope>NUCLEOTIDE SEQUENCE [LARGE SCALE GENOMIC DNA]</scope>
    <source>
        <strain evidence="5 6">R22 G/1</strain>
    </source>
</reference>
<proteinExistence type="inferred from homology"/>
<dbReference type="GO" id="GO:0005576">
    <property type="term" value="C:extracellular region"/>
    <property type="evidence" value="ECO:0007669"/>
    <property type="project" value="TreeGrafter"/>
</dbReference>
<dbReference type="Pfam" id="PF00445">
    <property type="entry name" value="Ribonuclease_T2"/>
    <property type="match status" value="1"/>
</dbReference>
<organism evidence="6">
    <name type="scientific">Harpegnathos saltator</name>
    <name type="common">Jerdon's jumping ant</name>
    <dbReference type="NCBI Taxonomy" id="610380"/>
    <lineage>
        <taxon>Eukaryota</taxon>
        <taxon>Metazoa</taxon>
        <taxon>Ecdysozoa</taxon>
        <taxon>Arthropoda</taxon>
        <taxon>Hexapoda</taxon>
        <taxon>Insecta</taxon>
        <taxon>Pterygota</taxon>
        <taxon>Neoptera</taxon>
        <taxon>Endopterygota</taxon>
        <taxon>Hymenoptera</taxon>
        <taxon>Apocrita</taxon>
        <taxon>Aculeata</taxon>
        <taxon>Formicoidea</taxon>
        <taxon>Formicidae</taxon>
        <taxon>Ponerinae</taxon>
        <taxon>Ponerini</taxon>
        <taxon>Harpegnathos</taxon>
    </lineage>
</organism>
<accession>E2C0H6</accession>
<dbReference type="PROSITE" id="PS00531">
    <property type="entry name" value="RNASE_T2_2"/>
    <property type="match status" value="1"/>
</dbReference>
<feature type="active site" evidence="3">
    <location>
        <position position="22"/>
    </location>
</feature>
<dbReference type="InParanoid" id="E2C0H6"/>
<evidence type="ECO:0000256" key="1">
    <source>
        <dbReference type="ARBA" id="ARBA00007469"/>
    </source>
</evidence>
<dbReference type="PANTHER" id="PTHR11240:SF22">
    <property type="entry name" value="RIBONUCLEASE T2"/>
    <property type="match status" value="1"/>
</dbReference>
<dbReference type="SUPFAM" id="SSF55895">
    <property type="entry name" value="Ribonuclease Rh-like"/>
    <property type="match status" value="1"/>
</dbReference>
<evidence type="ECO:0000313" key="5">
    <source>
        <dbReference type="EMBL" id="EFN78569.1"/>
    </source>
</evidence>
<dbReference type="Proteomes" id="UP000008237">
    <property type="component" value="Unassembled WGS sequence"/>
</dbReference>
<dbReference type="InterPro" id="IPR001568">
    <property type="entry name" value="RNase_T2-like"/>
</dbReference>
<dbReference type="GO" id="GO:0006401">
    <property type="term" value="P:RNA catabolic process"/>
    <property type="evidence" value="ECO:0007669"/>
    <property type="project" value="TreeGrafter"/>
</dbReference>
<dbReference type="AlphaFoldDB" id="E2C0H6"/>
<keyword evidence="6" id="KW-1185">Reference proteome</keyword>
<dbReference type="EMBL" id="GL451783">
    <property type="protein sequence ID" value="EFN78569.1"/>
    <property type="molecule type" value="Genomic_DNA"/>
</dbReference>
<name>E2C0H6_HARSA</name>
<feature type="active site" evidence="3">
    <location>
        <position position="79"/>
    </location>
</feature>
<evidence type="ECO:0000256" key="4">
    <source>
        <dbReference type="RuleBase" id="RU004328"/>
    </source>
</evidence>
<dbReference type="GO" id="GO:0003723">
    <property type="term" value="F:RNA binding"/>
    <property type="evidence" value="ECO:0007669"/>
    <property type="project" value="InterPro"/>
</dbReference>
<dbReference type="OMA" id="TNCHIGS"/>
<dbReference type="FunCoup" id="E2C0H6">
    <property type="interactions" value="68"/>
</dbReference>
<evidence type="ECO:0000256" key="3">
    <source>
        <dbReference type="PIRSR" id="PIRSR633697-1"/>
    </source>
</evidence>
<dbReference type="Gene3D" id="3.90.730.10">
    <property type="entry name" value="Ribonuclease T2-like"/>
    <property type="match status" value="1"/>
</dbReference>
<protein>
    <submittedName>
        <fullName evidence="5">Ribonuclease Oy</fullName>
    </submittedName>
</protein>